<evidence type="ECO:0000259" key="9">
    <source>
        <dbReference type="Pfam" id="PF00593"/>
    </source>
</evidence>
<dbReference type="PANTHER" id="PTHR30069:SF49">
    <property type="entry name" value="OUTER MEMBRANE PROTEIN C"/>
    <property type="match status" value="1"/>
</dbReference>
<dbReference type="InterPro" id="IPR000531">
    <property type="entry name" value="Beta-barrel_TonB"/>
</dbReference>
<keyword evidence="4 8" id="KW-0812">Transmembrane</keyword>
<dbReference type="Pfam" id="PF00593">
    <property type="entry name" value="TonB_dep_Rec_b-barrel"/>
    <property type="match status" value="1"/>
</dbReference>
<evidence type="ECO:0000256" key="1">
    <source>
        <dbReference type="ARBA" id="ARBA00004571"/>
    </source>
</evidence>
<dbReference type="PROSITE" id="PS52016">
    <property type="entry name" value="TONB_DEPENDENT_REC_3"/>
    <property type="match status" value="1"/>
</dbReference>
<protein>
    <submittedName>
        <fullName evidence="10">TonB-dependent receptor</fullName>
    </submittedName>
</protein>
<dbReference type="Proteomes" id="UP001229025">
    <property type="component" value="Unassembled WGS sequence"/>
</dbReference>
<evidence type="ECO:0000256" key="5">
    <source>
        <dbReference type="ARBA" id="ARBA00023077"/>
    </source>
</evidence>
<evidence type="ECO:0000256" key="8">
    <source>
        <dbReference type="PROSITE-ProRule" id="PRU01360"/>
    </source>
</evidence>
<feature type="domain" description="TonB-dependent receptor-like beta-barrel" evidence="9">
    <location>
        <begin position="215"/>
        <end position="672"/>
    </location>
</feature>
<gene>
    <name evidence="10" type="ORF">QLT01_01910</name>
</gene>
<evidence type="ECO:0000256" key="6">
    <source>
        <dbReference type="ARBA" id="ARBA00023136"/>
    </source>
</evidence>
<evidence type="ECO:0000256" key="3">
    <source>
        <dbReference type="ARBA" id="ARBA00022452"/>
    </source>
</evidence>
<dbReference type="RefSeq" id="WP_284726181.1">
    <property type="nucleotide sequence ID" value="NZ_JASCSA010000001.1"/>
</dbReference>
<accession>A0ABT6ULZ2</accession>
<evidence type="ECO:0000313" key="11">
    <source>
        <dbReference type="Proteomes" id="UP001229025"/>
    </source>
</evidence>
<dbReference type="Gene3D" id="2.40.170.20">
    <property type="entry name" value="TonB-dependent receptor, beta-barrel domain"/>
    <property type="match status" value="1"/>
</dbReference>
<dbReference type="EMBL" id="JASCSA010000001">
    <property type="protein sequence ID" value="MDI5883108.1"/>
    <property type="molecule type" value="Genomic_DNA"/>
</dbReference>
<reference evidence="10 11" key="1">
    <citation type="submission" date="2023-04" db="EMBL/GenBank/DDBJ databases">
        <authorList>
            <person name="Otstavnykh N."/>
            <person name="Seitkalieva A."/>
            <person name="Bystritskaya E."/>
        </authorList>
    </citation>
    <scope>NUCLEOTIDE SEQUENCE [LARGE SCALE GENOMIC DNA]</scope>
    <source>
        <strain evidence="10 11">NRIC 0815</strain>
    </source>
</reference>
<sequence length="710" mass="76890">MTLSLVNFPFRARRLSSPVSASRGRLPMAIAAAMASSGTLPVYADTDTTNVLPLISIEAQAPMASPVHDVHAGHAKGDMDLGEQLREVNGVSGSRLGSHGVSAIFRAQGGERLIQEVDGASLYPACPGGMDTTLGYATAGSQSDLTLYKGAQTVSRGPNFAAGSIEVTRHTPSRTDDDGVQGTLGAGWRSNDDATSETLSLTAKQGDFWAALDFEHSERNNYEDGNGDTQSGGYRSDNGSVRVGAFATEDVAIEAGVAVVRIDDALYPSMDAPRSDMDRQYLKLTTDNVGLFSHTETQLNHARVVHDMDNVTLRDFDDSSMSMGMGSGMDMDMDMSDMAMFSSATTETWYASTQGDIPLTVGGHDAILTLGADAERLESNSNSRMGMSLDSLSDSQTWPDVVRTRGGVFAELDTTLDADNRLVTGARYDVSISDARDADEVVGSNASAISAWRAQYGDDVEAKQRDGEFSALARLEHRVNEAVKGYAAFSRSVRFPTASERYYNRQSDSDGWLGNPELDPEVHQQLELGVAVRQGAWRYSADTYYNRVHDWIELAKGDSLTTYDNVEAELYGIELEASWQQNGWQHSAGVAATHGTNLSDGTPLSQVAPFNGYLATRYDADRWWAGARFDAAARQSRISDSEDATAGFGIVGLEGGYRVTDDIELSAGISNLFDKAYAYHVNRFYDDPLQGDVQVNEPGRIFWTHASWSF</sequence>
<evidence type="ECO:0000256" key="2">
    <source>
        <dbReference type="ARBA" id="ARBA00022448"/>
    </source>
</evidence>
<keyword evidence="10" id="KW-0675">Receptor</keyword>
<keyword evidence="7 8" id="KW-0998">Cell outer membrane</keyword>
<dbReference type="SUPFAM" id="SSF56935">
    <property type="entry name" value="Porins"/>
    <property type="match status" value="1"/>
</dbReference>
<keyword evidence="3 8" id="KW-1134">Transmembrane beta strand</keyword>
<dbReference type="PANTHER" id="PTHR30069">
    <property type="entry name" value="TONB-DEPENDENT OUTER MEMBRANE RECEPTOR"/>
    <property type="match status" value="1"/>
</dbReference>
<name>A0ABT6ULZ2_9GAMM</name>
<evidence type="ECO:0000256" key="7">
    <source>
        <dbReference type="ARBA" id="ARBA00023237"/>
    </source>
</evidence>
<reference evidence="11" key="2">
    <citation type="submission" date="2023-07" db="EMBL/GenBank/DDBJ databases">
        <title>Genome-based characterization of strain KMM 296 and proposal for reclassification of Cobetia litoralis and Cobetia pacifica, and emended description of the species Cobetia amphilecti and Cobetia marina.</title>
        <authorList>
            <person name="Balabanova L."/>
            <person name="Nedashkovskaya O."/>
        </authorList>
    </citation>
    <scope>NUCLEOTIDE SEQUENCE [LARGE SCALE GENOMIC DNA]</scope>
    <source>
        <strain evidence="11">NRIC 0815</strain>
    </source>
</reference>
<comment type="caution">
    <text evidence="10">The sequence shown here is derived from an EMBL/GenBank/DDBJ whole genome shotgun (WGS) entry which is preliminary data.</text>
</comment>
<dbReference type="InterPro" id="IPR036942">
    <property type="entry name" value="Beta-barrel_TonB_sf"/>
</dbReference>
<evidence type="ECO:0000256" key="4">
    <source>
        <dbReference type="ARBA" id="ARBA00022692"/>
    </source>
</evidence>
<keyword evidence="11" id="KW-1185">Reference proteome</keyword>
<comment type="similarity">
    <text evidence="8">Belongs to the TonB-dependent receptor family.</text>
</comment>
<keyword evidence="2 8" id="KW-0813">Transport</keyword>
<keyword evidence="6 8" id="KW-0472">Membrane</keyword>
<organism evidence="10 11">
    <name type="scientific">Cobetia amphilecti</name>
    <dbReference type="NCBI Taxonomy" id="1055104"/>
    <lineage>
        <taxon>Bacteria</taxon>
        <taxon>Pseudomonadati</taxon>
        <taxon>Pseudomonadota</taxon>
        <taxon>Gammaproteobacteria</taxon>
        <taxon>Oceanospirillales</taxon>
        <taxon>Halomonadaceae</taxon>
        <taxon>Cobetia</taxon>
    </lineage>
</organism>
<evidence type="ECO:0000313" key="10">
    <source>
        <dbReference type="EMBL" id="MDI5883108.1"/>
    </source>
</evidence>
<dbReference type="InterPro" id="IPR039426">
    <property type="entry name" value="TonB-dep_rcpt-like"/>
</dbReference>
<proteinExistence type="inferred from homology"/>
<comment type="subcellular location">
    <subcellularLocation>
        <location evidence="1 8">Cell outer membrane</location>
        <topology evidence="1 8">Multi-pass membrane protein</topology>
    </subcellularLocation>
</comment>
<keyword evidence="5" id="KW-0798">TonB box</keyword>